<dbReference type="AlphaFoldDB" id="E4PID7"/>
<evidence type="ECO:0000313" key="1">
    <source>
        <dbReference type="EMBL" id="ADP95842.1"/>
    </source>
</evidence>
<reference evidence="2" key="2">
    <citation type="submission" date="2010-02" db="EMBL/GenBank/DDBJ databases">
        <title>Complete genome sequence of Marinobacter adhaerens type strain (HP15).</title>
        <authorList>
            <person name="Gaerdes A.A.M."/>
            <person name="Kaeppel E."/>
            <person name="Shezad A."/>
            <person name="Seebah S."/>
            <person name="Teeling H."/>
            <person name="Yarza P."/>
            <person name="Gloeckner F.O."/>
            <person name="Ullrich M.S."/>
        </authorList>
    </citation>
    <scope>NUCLEOTIDE SEQUENCE [LARGE SCALE GENOMIC DNA]</scope>
    <source>
        <strain evidence="2">DSM 23420 / HP15</strain>
    </source>
</reference>
<sequence length="64" mass="7237">MNLAPGNQLVLLLGAGDERTNREALETWVRLQLPTLRGMTNQQLLAELIHRLEKLLTDYLEVGP</sequence>
<dbReference type="PATRIC" id="fig|225937.3.peg.78"/>
<name>E4PID7_MARAH</name>
<dbReference type="EMBL" id="CP001978">
    <property type="protein sequence ID" value="ADP95842.1"/>
    <property type="molecule type" value="Genomic_DNA"/>
</dbReference>
<evidence type="ECO:0000313" key="2">
    <source>
        <dbReference type="Proteomes" id="UP000007077"/>
    </source>
</evidence>
<dbReference type="HOGENOM" id="CLU_2862517_0_0_6"/>
<protein>
    <submittedName>
        <fullName evidence="1">Uncharacterized protein</fullName>
    </submittedName>
</protein>
<reference evidence="1 2" key="1">
    <citation type="journal article" date="2010" name="Stand. Genomic Sci.">
        <title>Complete genome sequence of Marinobacter adhaerens type strain (HP15), a diatom-interacting marine microorganism.</title>
        <authorList>
            <person name="Gardes A."/>
            <person name="Kaeppel E."/>
            <person name="Shehzad A."/>
            <person name="Seebah S."/>
            <person name="Teeling H."/>
            <person name="Yarza P."/>
            <person name="Glockner F.O."/>
            <person name="Grossart H.P."/>
            <person name="Ullrich M.S."/>
        </authorList>
    </citation>
    <scope>NUCLEOTIDE SEQUENCE [LARGE SCALE GENOMIC DNA]</scope>
    <source>
        <strain evidence="2">DSM 23420 / HP15</strain>
    </source>
</reference>
<dbReference type="KEGG" id="mad:HP15_78"/>
<accession>E4PID7</accession>
<proteinExistence type="predicted"/>
<dbReference type="Proteomes" id="UP000007077">
    <property type="component" value="Chromosome"/>
</dbReference>
<dbReference type="STRING" id="225937.HP15_78"/>
<gene>
    <name evidence="1" type="ordered locus">HP15_78</name>
</gene>
<organism evidence="1 2">
    <name type="scientific">Marinobacter adhaerens (strain DSM 23420 / HP15)</name>
    <dbReference type="NCBI Taxonomy" id="225937"/>
    <lineage>
        <taxon>Bacteria</taxon>
        <taxon>Pseudomonadati</taxon>
        <taxon>Pseudomonadota</taxon>
        <taxon>Gammaproteobacteria</taxon>
        <taxon>Pseudomonadales</taxon>
        <taxon>Marinobacteraceae</taxon>
        <taxon>Marinobacter</taxon>
    </lineage>
</organism>